<dbReference type="Proteomes" id="UP000433577">
    <property type="component" value="Chromosome 4"/>
</dbReference>
<evidence type="ECO:0000313" key="7">
    <source>
        <dbReference type="Proteomes" id="UP000433577"/>
    </source>
</evidence>
<keyword evidence="7" id="KW-1185">Reference proteome</keyword>
<dbReference type="InterPro" id="IPR036661">
    <property type="entry name" value="Luciferase-like_sf"/>
</dbReference>
<dbReference type="PANTHER" id="PTHR42847:SF4">
    <property type="entry name" value="ALKANESULFONATE MONOOXYGENASE-RELATED"/>
    <property type="match status" value="1"/>
</dbReference>
<gene>
    <name evidence="6" type="ORF">FAZ98_33460</name>
</gene>
<evidence type="ECO:0000256" key="4">
    <source>
        <dbReference type="ARBA" id="ARBA00023033"/>
    </source>
</evidence>
<dbReference type="PANTHER" id="PTHR42847">
    <property type="entry name" value="ALKANESULFONATE MONOOXYGENASE"/>
    <property type="match status" value="1"/>
</dbReference>
<feature type="domain" description="Luciferase-like" evidence="5">
    <location>
        <begin position="38"/>
        <end position="345"/>
    </location>
</feature>
<dbReference type="KEGG" id="pacs:FAZ98_33460"/>
<accession>A0A7Z2GRJ6</accession>
<sequence>MNAPEFAATGTPRRTGIDSPHRLKIGLFSSNLSGGLAVTTVPESWSGNWADNLALARLADQAGLDFLLPVARWTGYGGAGHYAQSVLDPVTWAAGVLAATRDISVFSTIHTAFHHPVAVAKQIATLQEIGAGRAGLNIVCGWNKQEYEMFGITLPDDHGTRYGLGQEWWDVISNLWSSESHFDHAGPHYTLRGVAGLPRPAADKPVRVLNAASSAQGREFAVRNADVLFTVLTELEKGRADVAAIKQAGTAAQRELGVFTPCYVVCRPTRAEAEAYHRHYADTHADHAAVERLMALQGVHSQSFPPDVYERFRIRFAGGSGVYPLIGSPDDVAAELARISAAGFDGVTLSFVDYLAELPYFAAEVLPRLARLGVREALEVAA</sequence>
<evidence type="ECO:0000256" key="1">
    <source>
        <dbReference type="ARBA" id="ARBA00022630"/>
    </source>
</evidence>
<dbReference type="SUPFAM" id="SSF51679">
    <property type="entry name" value="Bacterial luciferase-like"/>
    <property type="match status" value="1"/>
</dbReference>
<evidence type="ECO:0000256" key="3">
    <source>
        <dbReference type="ARBA" id="ARBA00023002"/>
    </source>
</evidence>
<reference evidence="6 7" key="1">
    <citation type="submission" date="2019-12" db="EMBL/GenBank/DDBJ databases">
        <title>Paraburkholderia acidiphila 7Q-K02 sp. nov and Paraburkholderia acidisoli DHF22 sp. nov., two strains isolated from forest soil.</title>
        <authorList>
            <person name="Gao Z."/>
            <person name="Qiu L."/>
        </authorList>
    </citation>
    <scope>NUCLEOTIDE SEQUENCE [LARGE SCALE GENOMIC DNA]</scope>
    <source>
        <strain evidence="6 7">DHF22</strain>
    </source>
</reference>
<keyword evidence="3" id="KW-0560">Oxidoreductase</keyword>
<proteinExistence type="predicted"/>
<dbReference type="GO" id="GO:0004497">
    <property type="term" value="F:monooxygenase activity"/>
    <property type="evidence" value="ECO:0007669"/>
    <property type="project" value="UniProtKB-KW"/>
</dbReference>
<name>A0A7Z2GRJ6_9BURK</name>
<keyword evidence="2" id="KW-0288">FMN</keyword>
<dbReference type="AlphaFoldDB" id="A0A7Z2GRJ6"/>
<dbReference type="OrthoDB" id="9814695at2"/>
<dbReference type="Pfam" id="PF00296">
    <property type="entry name" value="Bac_luciferase"/>
    <property type="match status" value="1"/>
</dbReference>
<organism evidence="6 7">
    <name type="scientific">Paraburkholderia acidisoli</name>
    <dbReference type="NCBI Taxonomy" id="2571748"/>
    <lineage>
        <taxon>Bacteria</taxon>
        <taxon>Pseudomonadati</taxon>
        <taxon>Pseudomonadota</taxon>
        <taxon>Betaproteobacteria</taxon>
        <taxon>Burkholderiales</taxon>
        <taxon>Burkholderiaceae</taxon>
        <taxon>Paraburkholderia</taxon>
    </lineage>
</organism>
<keyword evidence="1" id="KW-0285">Flavoprotein</keyword>
<dbReference type="RefSeq" id="WP_158958212.1">
    <property type="nucleotide sequence ID" value="NZ_CP046916.1"/>
</dbReference>
<evidence type="ECO:0000259" key="5">
    <source>
        <dbReference type="Pfam" id="PF00296"/>
    </source>
</evidence>
<dbReference type="InterPro" id="IPR011251">
    <property type="entry name" value="Luciferase-like_dom"/>
</dbReference>
<dbReference type="EMBL" id="CP046916">
    <property type="protein sequence ID" value="QGZ66661.1"/>
    <property type="molecule type" value="Genomic_DNA"/>
</dbReference>
<dbReference type="Gene3D" id="3.20.20.30">
    <property type="entry name" value="Luciferase-like domain"/>
    <property type="match status" value="1"/>
</dbReference>
<keyword evidence="4" id="KW-0503">Monooxygenase</keyword>
<dbReference type="GO" id="GO:0016705">
    <property type="term" value="F:oxidoreductase activity, acting on paired donors, with incorporation or reduction of molecular oxygen"/>
    <property type="evidence" value="ECO:0007669"/>
    <property type="project" value="InterPro"/>
</dbReference>
<protein>
    <submittedName>
        <fullName evidence="6">LLM class flavin-dependent oxidoreductase</fullName>
    </submittedName>
</protein>
<dbReference type="InterPro" id="IPR050172">
    <property type="entry name" value="SsuD_RutA_monooxygenase"/>
</dbReference>
<evidence type="ECO:0000313" key="6">
    <source>
        <dbReference type="EMBL" id="QGZ66661.1"/>
    </source>
</evidence>
<evidence type="ECO:0000256" key="2">
    <source>
        <dbReference type="ARBA" id="ARBA00022643"/>
    </source>
</evidence>